<evidence type="ECO:0000256" key="1">
    <source>
        <dbReference type="SAM" id="Coils"/>
    </source>
</evidence>
<evidence type="ECO:0000313" key="3">
    <source>
        <dbReference type="Proteomes" id="UP000683925"/>
    </source>
</evidence>
<keyword evidence="3" id="KW-1185">Reference proteome</keyword>
<accession>A0A8S1TSB8</accession>
<gene>
    <name evidence="2" type="ORF">POCTA_138.1.T0300038</name>
</gene>
<comment type="caution">
    <text evidence="2">The sequence shown here is derived from an EMBL/GenBank/DDBJ whole genome shotgun (WGS) entry which is preliminary data.</text>
</comment>
<reference evidence="2" key="1">
    <citation type="submission" date="2021-01" db="EMBL/GenBank/DDBJ databases">
        <authorList>
            <consortium name="Genoscope - CEA"/>
            <person name="William W."/>
        </authorList>
    </citation>
    <scope>NUCLEOTIDE SEQUENCE</scope>
</reference>
<keyword evidence="1" id="KW-0175">Coiled coil</keyword>
<dbReference type="OMA" id="CNNQIDI"/>
<organism evidence="2 3">
    <name type="scientific">Paramecium octaurelia</name>
    <dbReference type="NCBI Taxonomy" id="43137"/>
    <lineage>
        <taxon>Eukaryota</taxon>
        <taxon>Sar</taxon>
        <taxon>Alveolata</taxon>
        <taxon>Ciliophora</taxon>
        <taxon>Intramacronucleata</taxon>
        <taxon>Oligohymenophorea</taxon>
        <taxon>Peniculida</taxon>
        <taxon>Parameciidae</taxon>
        <taxon>Paramecium</taxon>
    </lineage>
</organism>
<dbReference type="OrthoDB" id="311780at2759"/>
<protein>
    <submittedName>
        <fullName evidence="2">Uncharacterized protein</fullName>
    </submittedName>
</protein>
<proteinExistence type="predicted"/>
<sequence length="207" mass="24869">MNLIKILNDQKQLKKLKKESNKKKLKNQRDQTKCNNQIDIDLQNIDLQNYKISQKINEYKVLEIPPNNQQSNLIVYLSTSAQTDDISIVEEDEEPQIPESEKYKLEQSYKKLLRLEELKKIDKDCIQINQLDAIEEIHAQQFEINRLMRELDQLPSIDYEQDLKQQERELKTLQNHYEELQKIHEELQKRNQMLQQNLNQKLGQKNQ</sequence>
<feature type="coiled-coil region" evidence="1">
    <location>
        <begin position="156"/>
        <end position="204"/>
    </location>
</feature>
<evidence type="ECO:0000313" key="2">
    <source>
        <dbReference type="EMBL" id="CAD8154958.1"/>
    </source>
</evidence>
<dbReference type="EMBL" id="CAJJDP010000030">
    <property type="protein sequence ID" value="CAD8154958.1"/>
    <property type="molecule type" value="Genomic_DNA"/>
</dbReference>
<feature type="coiled-coil region" evidence="1">
    <location>
        <begin position="8"/>
        <end position="35"/>
    </location>
</feature>
<name>A0A8S1TSB8_PAROT</name>
<dbReference type="AlphaFoldDB" id="A0A8S1TSB8"/>
<dbReference type="Proteomes" id="UP000683925">
    <property type="component" value="Unassembled WGS sequence"/>
</dbReference>